<dbReference type="PANTHER" id="PTHR43792">
    <property type="entry name" value="GNAT FAMILY, PUTATIVE (AFU_ORTHOLOGUE AFUA_3G00765)-RELATED-RELATED"/>
    <property type="match status" value="1"/>
</dbReference>
<accession>A0AAE3YLF6</accession>
<protein>
    <submittedName>
        <fullName evidence="2">Ribosomal-protein-alanine N-acetyltransferase</fullName>
        <ecNumber evidence="2">2.3.1.267</ecNumber>
    </submittedName>
</protein>
<dbReference type="SUPFAM" id="SSF55729">
    <property type="entry name" value="Acyl-CoA N-acyltransferases (Nat)"/>
    <property type="match status" value="1"/>
</dbReference>
<dbReference type="InterPro" id="IPR051531">
    <property type="entry name" value="N-acetyltransferase"/>
</dbReference>
<dbReference type="EMBL" id="JAVDYB010000001">
    <property type="protein sequence ID" value="MDR7274456.1"/>
    <property type="molecule type" value="Genomic_DNA"/>
</dbReference>
<dbReference type="PROSITE" id="PS51186">
    <property type="entry name" value="GNAT"/>
    <property type="match status" value="1"/>
</dbReference>
<dbReference type="RefSeq" id="WP_310364204.1">
    <property type="nucleotide sequence ID" value="NZ_JAVDYB010000001.1"/>
</dbReference>
<dbReference type="PANTHER" id="PTHR43792:SF1">
    <property type="entry name" value="N-ACETYLTRANSFERASE DOMAIN-CONTAINING PROTEIN"/>
    <property type="match status" value="1"/>
</dbReference>
<proteinExistence type="predicted"/>
<keyword evidence="2" id="KW-0808">Transferase</keyword>
<evidence type="ECO:0000313" key="2">
    <source>
        <dbReference type="EMBL" id="MDR7274456.1"/>
    </source>
</evidence>
<dbReference type="EC" id="2.3.1.267" evidence="2"/>
<comment type="caution">
    <text evidence="2">The sequence shown here is derived from an EMBL/GenBank/DDBJ whole genome shotgun (WGS) entry which is preliminary data.</text>
</comment>
<evidence type="ECO:0000259" key="1">
    <source>
        <dbReference type="PROSITE" id="PS51186"/>
    </source>
</evidence>
<dbReference type="Proteomes" id="UP001183643">
    <property type="component" value="Unassembled WGS sequence"/>
</dbReference>
<keyword evidence="2" id="KW-0012">Acyltransferase</keyword>
<dbReference type="Pfam" id="PF13302">
    <property type="entry name" value="Acetyltransf_3"/>
    <property type="match status" value="1"/>
</dbReference>
<keyword evidence="3" id="KW-1185">Reference proteome</keyword>
<sequence>MAELRTERLLLRRWRATDRKPFAALNADPEVMRHFPAPLSREQSDAMIDRIDGDLARQGYGLWAVDAPGGFIGFVGLARPRFEAHFTPALEIGWRLARHAWGHGYATEAARTVLTHAFTTLGMDALVSFTAHTNTRSRAVMERLGLTRDPAEDFLHLQMPPDHPLQPCVLYRLDATTWRAGQ</sequence>
<name>A0AAE3YLF6_9ACTN</name>
<dbReference type="AlphaFoldDB" id="A0AAE3YLF6"/>
<organism evidence="2 3">
    <name type="scientific">Catenuloplanes atrovinosus</name>
    <dbReference type="NCBI Taxonomy" id="137266"/>
    <lineage>
        <taxon>Bacteria</taxon>
        <taxon>Bacillati</taxon>
        <taxon>Actinomycetota</taxon>
        <taxon>Actinomycetes</taxon>
        <taxon>Micromonosporales</taxon>
        <taxon>Micromonosporaceae</taxon>
        <taxon>Catenuloplanes</taxon>
    </lineage>
</organism>
<dbReference type="GO" id="GO:0008999">
    <property type="term" value="F:protein-N-terminal-alanine acetyltransferase activity"/>
    <property type="evidence" value="ECO:0007669"/>
    <property type="project" value="UniProtKB-EC"/>
</dbReference>
<dbReference type="InterPro" id="IPR016181">
    <property type="entry name" value="Acyl_CoA_acyltransferase"/>
</dbReference>
<dbReference type="InterPro" id="IPR000182">
    <property type="entry name" value="GNAT_dom"/>
</dbReference>
<feature type="domain" description="N-acetyltransferase" evidence="1">
    <location>
        <begin position="9"/>
        <end position="164"/>
    </location>
</feature>
<evidence type="ECO:0000313" key="3">
    <source>
        <dbReference type="Proteomes" id="UP001183643"/>
    </source>
</evidence>
<gene>
    <name evidence="2" type="ORF">J2S41_001234</name>
</gene>
<reference evidence="2" key="1">
    <citation type="submission" date="2023-07" db="EMBL/GenBank/DDBJ databases">
        <title>Sequencing the genomes of 1000 actinobacteria strains.</title>
        <authorList>
            <person name="Klenk H.-P."/>
        </authorList>
    </citation>
    <scope>NUCLEOTIDE SEQUENCE</scope>
    <source>
        <strain evidence="2">DSM 44707</strain>
    </source>
</reference>
<dbReference type="Gene3D" id="3.40.630.30">
    <property type="match status" value="1"/>
</dbReference>